<sequence length="72" mass="8153">MSVLLLAQFSEMTTLRSDDSNNTFCLFQVNNVENKENGVCGLGLPGLATDAANEIYIVHLNMRRDSMWIWMI</sequence>
<dbReference type="Proteomes" id="UP000654370">
    <property type="component" value="Unassembled WGS sequence"/>
</dbReference>
<proteinExistence type="predicted"/>
<organism evidence="1 2">
    <name type="scientific">Mortierella isabellina</name>
    <name type="common">Filamentous fungus</name>
    <name type="synonym">Umbelopsis isabellina</name>
    <dbReference type="NCBI Taxonomy" id="91625"/>
    <lineage>
        <taxon>Eukaryota</taxon>
        <taxon>Fungi</taxon>
        <taxon>Fungi incertae sedis</taxon>
        <taxon>Mucoromycota</taxon>
        <taxon>Mucoromycotina</taxon>
        <taxon>Umbelopsidomycetes</taxon>
        <taxon>Umbelopsidales</taxon>
        <taxon>Umbelopsidaceae</taxon>
        <taxon>Umbelopsis</taxon>
    </lineage>
</organism>
<reference evidence="1" key="1">
    <citation type="submission" date="2020-12" db="EMBL/GenBank/DDBJ databases">
        <title>Metabolic potential, ecology and presence of endohyphal bacteria is reflected in genomic diversity of Mucoromycotina.</title>
        <authorList>
            <person name="Muszewska A."/>
            <person name="Okrasinska A."/>
            <person name="Steczkiewicz K."/>
            <person name="Drgas O."/>
            <person name="Orlowska M."/>
            <person name="Perlinska-Lenart U."/>
            <person name="Aleksandrzak-Piekarczyk T."/>
            <person name="Szatraj K."/>
            <person name="Zielenkiewicz U."/>
            <person name="Pilsyk S."/>
            <person name="Malc E."/>
            <person name="Mieczkowski P."/>
            <person name="Kruszewska J.S."/>
            <person name="Biernat P."/>
            <person name="Pawlowska J."/>
        </authorList>
    </citation>
    <scope>NUCLEOTIDE SEQUENCE</scope>
    <source>
        <strain evidence="1">WA0000067209</strain>
    </source>
</reference>
<name>A0A8H7Q7Z6_MORIS</name>
<protein>
    <submittedName>
        <fullName evidence="1">Uncharacterized protein</fullName>
    </submittedName>
</protein>
<evidence type="ECO:0000313" key="1">
    <source>
        <dbReference type="EMBL" id="KAG2186436.1"/>
    </source>
</evidence>
<keyword evidence="2" id="KW-1185">Reference proteome</keyword>
<comment type="caution">
    <text evidence="1">The sequence shown here is derived from an EMBL/GenBank/DDBJ whole genome shotgun (WGS) entry which is preliminary data.</text>
</comment>
<evidence type="ECO:0000313" key="2">
    <source>
        <dbReference type="Proteomes" id="UP000654370"/>
    </source>
</evidence>
<gene>
    <name evidence="1" type="ORF">INT43_002874</name>
</gene>
<accession>A0A8H7Q7Z6</accession>
<dbReference type="AlphaFoldDB" id="A0A8H7Q7Z6"/>
<dbReference type="EMBL" id="JAEPQZ010000001">
    <property type="protein sequence ID" value="KAG2186436.1"/>
    <property type="molecule type" value="Genomic_DNA"/>
</dbReference>